<feature type="compositionally biased region" description="Basic and acidic residues" evidence="1">
    <location>
        <begin position="412"/>
        <end position="422"/>
    </location>
</feature>
<dbReference type="PANTHER" id="PTHR33067:SF31">
    <property type="entry name" value="RNA-DIRECTED DNA POLYMERASE"/>
    <property type="match status" value="1"/>
</dbReference>
<dbReference type="PANTHER" id="PTHR33067">
    <property type="entry name" value="RNA-DIRECTED DNA POLYMERASE-RELATED"/>
    <property type="match status" value="1"/>
</dbReference>
<keyword evidence="4" id="KW-1185">Reference proteome</keyword>
<evidence type="ECO:0000256" key="1">
    <source>
        <dbReference type="SAM" id="MobiDB-lite"/>
    </source>
</evidence>
<accession>A0A445EYU0</accession>
<feature type="domain" description="Putative plant transposon protein" evidence="2">
    <location>
        <begin position="249"/>
        <end position="412"/>
    </location>
</feature>
<dbReference type="Proteomes" id="UP000289340">
    <property type="component" value="Unassembled WGS sequence"/>
</dbReference>
<feature type="compositionally biased region" description="Acidic residues" evidence="1">
    <location>
        <begin position="461"/>
        <end position="470"/>
    </location>
</feature>
<dbReference type="InterPro" id="IPR046796">
    <property type="entry name" value="Transposase_32_dom"/>
</dbReference>
<dbReference type="InterPro" id="IPR021109">
    <property type="entry name" value="Peptidase_aspartic_dom_sf"/>
</dbReference>
<name>A0A445EYU0_GLYSO</name>
<sequence length="544" mass="60622">MPLYAKFLKNMLTKKNQYIHSDRIVVEGNCSVVSQCILPPKHKDPGVVTLPCFIGDVVVGKALIDLGASINLMPLSMCRQLGEMEIMPTRMTLQLADRSITRPYGVIEDVLVKVKHLIFPTDFIVIDIEKDADILLILGRPFMSTASYVVDMGKKMLQMGIEDQKINFDLFHEDKDPPSQNVCLKVHVMEEKRPEKKNWLVCIFLASFCITITIQMASKKRKAPSTLPKSDMTGLGSPLKKLGREELMRRHWDKELTSFDEGSINVAVVKEFYANLYEPEDISPKQVWVRGHLVKFDEDNLNNFLKIPVIVEDGENLCAYSRFALLRPDPQELAAKLCIPGRGFELNTDGLPLKILRKKMTTLTQTCSILSYCNLVPTFHTSDITLERANLIYGIIMKMDMNMGLSNSDIQRAKEGQGRRSEAPTTSAAPDTRAQPSPSRGGGASAAQGLEPEEPVVAIEEPAEGEDELTPPEPFYYDTDVHMAQEEEASTDQMPEPSPAPGPEETLPSVPTIPALEPEPTIQDSSAALVLDLNEDQPQEDQDI</sequence>
<organism evidence="3 4">
    <name type="scientific">Glycine soja</name>
    <name type="common">Wild soybean</name>
    <dbReference type="NCBI Taxonomy" id="3848"/>
    <lineage>
        <taxon>Eukaryota</taxon>
        <taxon>Viridiplantae</taxon>
        <taxon>Streptophyta</taxon>
        <taxon>Embryophyta</taxon>
        <taxon>Tracheophyta</taxon>
        <taxon>Spermatophyta</taxon>
        <taxon>Magnoliopsida</taxon>
        <taxon>eudicotyledons</taxon>
        <taxon>Gunneridae</taxon>
        <taxon>Pentapetalae</taxon>
        <taxon>rosids</taxon>
        <taxon>fabids</taxon>
        <taxon>Fabales</taxon>
        <taxon>Fabaceae</taxon>
        <taxon>Papilionoideae</taxon>
        <taxon>50 kb inversion clade</taxon>
        <taxon>NPAAA clade</taxon>
        <taxon>indigoferoid/millettioid clade</taxon>
        <taxon>Phaseoleae</taxon>
        <taxon>Glycine</taxon>
        <taxon>Glycine subgen. Soja</taxon>
    </lineage>
</organism>
<comment type="caution">
    <text evidence="3">The sequence shown here is derived from an EMBL/GenBank/DDBJ whole genome shotgun (WGS) entry which is preliminary data.</text>
</comment>
<gene>
    <name evidence="3" type="ORF">D0Y65_055136</name>
</gene>
<evidence type="ECO:0000259" key="2">
    <source>
        <dbReference type="Pfam" id="PF20167"/>
    </source>
</evidence>
<dbReference type="EMBL" id="QZWG01000021">
    <property type="protein sequence ID" value="RZB41703.1"/>
    <property type="molecule type" value="Genomic_DNA"/>
</dbReference>
<dbReference type="Pfam" id="PF20167">
    <property type="entry name" value="Transposase_32"/>
    <property type="match status" value="1"/>
</dbReference>
<dbReference type="Gene3D" id="2.40.70.10">
    <property type="entry name" value="Acid Proteases"/>
    <property type="match status" value="1"/>
</dbReference>
<dbReference type="CDD" id="cd00303">
    <property type="entry name" value="retropepsin_like"/>
    <property type="match status" value="1"/>
</dbReference>
<feature type="region of interest" description="Disordered" evidence="1">
    <location>
        <begin position="412"/>
        <end position="544"/>
    </location>
</feature>
<evidence type="ECO:0000313" key="3">
    <source>
        <dbReference type="EMBL" id="RZB41703.1"/>
    </source>
</evidence>
<feature type="compositionally biased region" description="Acidic residues" evidence="1">
    <location>
        <begin position="533"/>
        <end position="544"/>
    </location>
</feature>
<evidence type="ECO:0000313" key="4">
    <source>
        <dbReference type="Proteomes" id="UP000289340"/>
    </source>
</evidence>
<reference evidence="3 4" key="1">
    <citation type="submission" date="2018-09" db="EMBL/GenBank/DDBJ databases">
        <title>A high-quality reference genome of wild soybean provides a powerful tool to mine soybean genomes.</title>
        <authorList>
            <person name="Xie M."/>
            <person name="Chung C.Y.L."/>
            <person name="Li M.-W."/>
            <person name="Wong F.-L."/>
            <person name="Chan T.-F."/>
            <person name="Lam H.-M."/>
        </authorList>
    </citation>
    <scope>NUCLEOTIDE SEQUENCE [LARGE SCALE GENOMIC DNA]</scope>
    <source>
        <strain evidence="4">cv. W05</strain>
        <tissue evidence="3">Hypocotyl of etiolated seedlings</tissue>
    </source>
</reference>
<protein>
    <recommendedName>
        <fullName evidence="2">Putative plant transposon protein domain-containing protein</fullName>
    </recommendedName>
</protein>
<dbReference type="AlphaFoldDB" id="A0A445EYU0"/>
<proteinExistence type="predicted"/>
<feature type="compositionally biased region" description="Polar residues" evidence="1">
    <location>
        <begin position="423"/>
        <end position="438"/>
    </location>
</feature>